<name>A0ACB9IEP3_9ASTR</name>
<proteinExistence type="predicted"/>
<sequence length="167" mass="17874">MDQMEVTDNTSIGSVNKPDKNSTLMESKYSGGVNVTVASLCPITPHLTKEKVKLTSLLKLNEDDDDPSTPMEDVFDPCGSEPGQMNHPGSSVRRKLDFGPNECAEDILAEMLAPGSGHDVVMTPPSVARLTGVAETCPGAPLKPKRVGITRDVKMGLCRKLDFDSCA</sequence>
<reference evidence="1 2" key="2">
    <citation type="journal article" date="2022" name="Mol. Ecol. Resour.">
        <title>The genomes of chicory, endive, great burdock and yacon provide insights into Asteraceae paleo-polyploidization history and plant inulin production.</title>
        <authorList>
            <person name="Fan W."/>
            <person name="Wang S."/>
            <person name="Wang H."/>
            <person name="Wang A."/>
            <person name="Jiang F."/>
            <person name="Liu H."/>
            <person name="Zhao H."/>
            <person name="Xu D."/>
            <person name="Zhang Y."/>
        </authorList>
    </citation>
    <scope>NUCLEOTIDE SEQUENCE [LARGE SCALE GENOMIC DNA]</scope>
    <source>
        <strain evidence="2">cv. Yunnan</strain>
        <tissue evidence="1">Leaves</tissue>
    </source>
</reference>
<evidence type="ECO:0000313" key="1">
    <source>
        <dbReference type="EMBL" id="KAI3805850.1"/>
    </source>
</evidence>
<keyword evidence="2" id="KW-1185">Reference proteome</keyword>
<dbReference type="EMBL" id="CM042025">
    <property type="protein sequence ID" value="KAI3805850.1"/>
    <property type="molecule type" value="Genomic_DNA"/>
</dbReference>
<comment type="caution">
    <text evidence="1">The sequence shown here is derived from an EMBL/GenBank/DDBJ whole genome shotgun (WGS) entry which is preliminary data.</text>
</comment>
<dbReference type="Proteomes" id="UP001056120">
    <property type="component" value="Linkage Group LG08"/>
</dbReference>
<gene>
    <name evidence="1" type="ORF">L1987_21737</name>
</gene>
<accession>A0ACB9IEP3</accession>
<organism evidence="1 2">
    <name type="scientific">Smallanthus sonchifolius</name>
    <dbReference type="NCBI Taxonomy" id="185202"/>
    <lineage>
        <taxon>Eukaryota</taxon>
        <taxon>Viridiplantae</taxon>
        <taxon>Streptophyta</taxon>
        <taxon>Embryophyta</taxon>
        <taxon>Tracheophyta</taxon>
        <taxon>Spermatophyta</taxon>
        <taxon>Magnoliopsida</taxon>
        <taxon>eudicotyledons</taxon>
        <taxon>Gunneridae</taxon>
        <taxon>Pentapetalae</taxon>
        <taxon>asterids</taxon>
        <taxon>campanulids</taxon>
        <taxon>Asterales</taxon>
        <taxon>Asteraceae</taxon>
        <taxon>Asteroideae</taxon>
        <taxon>Heliantheae alliance</taxon>
        <taxon>Millerieae</taxon>
        <taxon>Smallanthus</taxon>
    </lineage>
</organism>
<reference evidence="2" key="1">
    <citation type="journal article" date="2022" name="Mol. Ecol. Resour.">
        <title>The genomes of chicory, endive, great burdock and yacon provide insights into Asteraceae palaeo-polyploidization history and plant inulin production.</title>
        <authorList>
            <person name="Fan W."/>
            <person name="Wang S."/>
            <person name="Wang H."/>
            <person name="Wang A."/>
            <person name="Jiang F."/>
            <person name="Liu H."/>
            <person name="Zhao H."/>
            <person name="Xu D."/>
            <person name="Zhang Y."/>
        </authorList>
    </citation>
    <scope>NUCLEOTIDE SEQUENCE [LARGE SCALE GENOMIC DNA]</scope>
    <source>
        <strain evidence="2">cv. Yunnan</strain>
    </source>
</reference>
<evidence type="ECO:0000313" key="2">
    <source>
        <dbReference type="Proteomes" id="UP001056120"/>
    </source>
</evidence>
<protein>
    <submittedName>
        <fullName evidence="1">Uncharacterized protein</fullName>
    </submittedName>
</protein>